<keyword evidence="3" id="KW-1185">Reference proteome</keyword>
<sequence>MVFTISVFQFLAVSGSTLTMNLSMYLEGGFTREAPSRSNRSILAVNAATVVLKSSNLANVSDETVNFYVCFAEQVPSVMMAPRQVLKVLIRRVI</sequence>
<comment type="caution">
    <text evidence="2">The sequence shown here is derived from an EMBL/GenBank/DDBJ whole genome shotgun (WGS) entry which is preliminary data.</text>
</comment>
<evidence type="ECO:0000256" key="1">
    <source>
        <dbReference type="SAM" id="SignalP"/>
    </source>
</evidence>
<proteinExistence type="predicted"/>
<feature type="chain" id="PRO_5019543630" evidence="1">
    <location>
        <begin position="20"/>
        <end position="94"/>
    </location>
</feature>
<reference evidence="2 3" key="1">
    <citation type="journal article" date="2018" name="Evol. Lett.">
        <title>Horizontal gene cluster transfer increased hallucinogenic mushroom diversity.</title>
        <authorList>
            <person name="Reynolds H.T."/>
            <person name="Vijayakumar V."/>
            <person name="Gluck-Thaler E."/>
            <person name="Korotkin H.B."/>
            <person name="Matheny P.B."/>
            <person name="Slot J.C."/>
        </authorList>
    </citation>
    <scope>NUCLEOTIDE SEQUENCE [LARGE SCALE GENOMIC DNA]</scope>
    <source>
        <strain evidence="2 3">2631</strain>
    </source>
</reference>
<gene>
    <name evidence="2" type="ORF">CVT25_006540</name>
</gene>
<protein>
    <submittedName>
        <fullName evidence="2">Uncharacterized protein</fullName>
    </submittedName>
</protein>
<keyword evidence="1" id="KW-0732">Signal</keyword>
<organism evidence="2 3">
    <name type="scientific">Psilocybe cyanescens</name>
    <dbReference type="NCBI Taxonomy" id="93625"/>
    <lineage>
        <taxon>Eukaryota</taxon>
        <taxon>Fungi</taxon>
        <taxon>Dikarya</taxon>
        <taxon>Basidiomycota</taxon>
        <taxon>Agaricomycotina</taxon>
        <taxon>Agaricomycetes</taxon>
        <taxon>Agaricomycetidae</taxon>
        <taxon>Agaricales</taxon>
        <taxon>Agaricineae</taxon>
        <taxon>Strophariaceae</taxon>
        <taxon>Psilocybe</taxon>
    </lineage>
</organism>
<evidence type="ECO:0000313" key="2">
    <source>
        <dbReference type="EMBL" id="PPQ85369.1"/>
    </source>
</evidence>
<evidence type="ECO:0000313" key="3">
    <source>
        <dbReference type="Proteomes" id="UP000283269"/>
    </source>
</evidence>
<dbReference type="InParanoid" id="A0A409X3P4"/>
<dbReference type="AlphaFoldDB" id="A0A409X3P4"/>
<name>A0A409X3P4_PSICY</name>
<accession>A0A409X3P4</accession>
<dbReference type="EMBL" id="NHYD01002723">
    <property type="protein sequence ID" value="PPQ85369.1"/>
    <property type="molecule type" value="Genomic_DNA"/>
</dbReference>
<feature type="signal peptide" evidence="1">
    <location>
        <begin position="1"/>
        <end position="19"/>
    </location>
</feature>
<dbReference type="Proteomes" id="UP000283269">
    <property type="component" value="Unassembled WGS sequence"/>
</dbReference>